<keyword evidence="7" id="KW-0653">Protein transport</keyword>
<proteinExistence type="inferred from homology"/>
<keyword evidence="8" id="KW-1133">Transmembrane helix</keyword>
<dbReference type="Pfam" id="PF03544">
    <property type="entry name" value="TonB_C"/>
    <property type="match status" value="1"/>
</dbReference>
<dbReference type="Gene3D" id="3.30.1150.10">
    <property type="match status" value="1"/>
</dbReference>
<dbReference type="InterPro" id="IPR006260">
    <property type="entry name" value="TonB/TolA_C"/>
</dbReference>
<dbReference type="PRINTS" id="PR01217">
    <property type="entry name" value="PRICHEXTENSN"/>
</dbReference>
<feature type="chain" id="PRO_5045192078" evidence="11">
    <location>
        <begin position="20"/>
        <end position="239"/>
    </location>
</feature>
<dbReference type="PANTHER" id="PTHR33446">
    <property type="entry name" value="PROTEIN TONB-RELATED"/>
    <property type="match status" value="1"/>
</dbReference>
<dbReference type="PANTHER" id="PTHR33446:SF2">
    <property type="entry name" value="PROTEIN TONB"/>
    <property type="match status" value="1"/>
</dbReference>
<keyword evidence="3" id="KW-0813">Transport</keyword>
<feature type="domain" description="TonB C-terminal" evidence="12">
    <location>
        <begin position="148"/>
        <end position="239"/>
    </location>
</feature>
<keyword evidence="6" id="KW-0812">Transmembrane</keyword>
<keyword evidence="5" id="KW-0997">Cell inner membrane</keyword>
<evidence type="ECO:0000256" key="5">
    <source>
        <dbReference type="ARBA" id="ARBA00022519"/>
    </source>
</evidence>
<evidence type="ECO:0000256" key="4">
    <source>
        <dbReference type="ARBA" id="ARBA00022475"/>
    </source>
</evidence>
<keyword evidence="11" id="KW-0732">Signal</keyword>
<feature type="signal peptide" evidence="11">
    <location>
        <begin position="1"/>
        <end position="19"/>
    </location>
</feature>
<dbReference type="InterPro" id="IPR037682">
    <property type="entry name" value="TonB_C"/>
</dbReference>
<keyword evidence="4" id="KW-1003">Cell membrane</keyword>
<dbReference type="PROSITE" id="PS52015">
    <property type="entry name" value="TONB_CTD"/>
    <property type="match status" value="1"/>
</dbReference>
<reference evidence="13 14" key="1">
    <citation type="submission" date="2024-03" db="EMBL/GenBank/DDBJ databases">
        <title>Sulfurimonas sp. HSL3-1.</title>
        <authorList>
            <person name="Wang S."/>
        </authorList>
    </citation>
    <scope>NUCLEOTIDE SEQUENCE [LARGE SCALE GENOMIC DNA]</scope>
    <source>
        <strain evidence="13 14">HSL3-1</strain>
    </source>
</reference>
<dbReference type="Proteomes" id="UP001447842">
    <property type="component" value="Chromosome"/>
</dbReference>
<evidence type="ECO:0000259" key="12">
    <source>
        <dbReference type="PROSITE" id="PS52015"/>
    </source>
</evidence>
<comment type="similarity">
    <text evidence="2">Belongs to the TonB family.</text>
</comment>
<dbReference type="InterPro" id="IPR051045">
    <property type="entry name" value="TonB-dependent_transducer"/>
</dbReference>
<evidence type="ECO:0000313" key="14">
    <source>
        <dbReference type="Proteomes" id="UP001447842"/>
    </source>
</evidence>
<feature type="region of interest" description="Disordered" evidence="10">
    <location>
        <begin position="45"/>
        <end position="147"/>
    </location>
</feature>
<evidence type="ECO:0000256" key="2">
    <source>
        <dbReference type="ARBA" id="ARBA00006555"/>
    </source>
</evidence>
<evidence type="ECO:0000313" key="13">
    <source>
        <dbReference type="EMBL" id="XAU15157.1"/>
    </source>
</evidence>
<evidence type="ECO:0000256" key="3">
    <source>
        <dbReference type="ARBA" id="ARBA00022448"/>
    </source>
</evidence>
<evidence type="ECO:0000256" key="6">
    <source>
        <dbReference type="ARBA" id="ARBA00022692"/>
    </source>
</evidence>
<feature type="compositionally biased region" description="Pro residues" evidence="10">
    <location>
        <begin position="54"/>
        <end position="101"/>
    </location>
</feature>
<keyword evidence="14" id="KW-1185">Reference proteome</keyword>
<evidence type="ECO:0000256" key="9">
    <source>
        <dbReference type="ARBA" id="ARBA00023136"/>
    </source>
</evidence>
<evidence type="ECO:0000256" key="8">
    <source>
        <dbReference type="ARBA" id="ARBA00022989"/>
    </source>
</evidence>
<evidence type="ECO:0000256" key="10">
    <source>
        <dbReference type="SAM" id="MobiDB-lite"/>
    </source>
</evidence>
<sequence length="239" mass="25330">MRAQYRFVTALTVTTTIHAAIAGALIQTDPPKPAGRETVKIAVVDISTPRPEAPKPVAPAPKPPAPPIKKPLPPKVSPKPKPVSKPTPKPAPKPLSTPAPEPLRETAENPLPAPPETPKSTPAAAPETPVTAPAPPSASAQRQQAAESYLGRVRQKVQACLCYPMTARRLRLEGESRLRFIIRGDGSINALALQRSSGHRTLDEQALATIRNAAPFEAPPEGKALTIVLPVTFNLRHGG</sequence>
<dbReference type="RefSeq" id="WP_345972739.1">
    <property type="nucleotide sequence ID" value="NZ_CP147920.1"/>
</dbReference>
<protein>
    <submittedName>
        <fullName evidence="13">Energy transducer TonB</fullName>
    </submittedName>
</protein>
<evidence type="ECO:0000256" key="1">
    <source>
        <dbReference type="ARBA" id="ARBA00004383"/>
    </source>
</evidence>
<evidence type="ECO:0000256" key="11">
    <source>
        <dbReference type="SAM" id="SignalP"/>
    </source>
</evidence>
<evidence type="ECO:0000256" key="7">
    <source>
        <dbReference type="ARBA" id="ARBA00022927"/>
    </source>
</evidence>
<dbReference type="SUPFAM" id="SSF74653">
    <property type="entry name" value="TolA/TonB C-terminal domain"/>
    <property type="match status" value="1"/>
</dbReference>
<feature type="compositionally biased region" description="Low complexity" evidence="10">
    <location>
        <begin position="120"/>
        <end position="146"/>
    </location>
</feature>
<keyword evidence="9" id="KW-0472">Membrane</keyword>
<organism evidence="13 14">
    <name type="scientific">Sulfurimonas diazotrophicus</name>
    <dbReference type="NCBI Taxonomy" id="3131939"/>
    <lineage>
        <taxon>Bacteria</taxon>
        <taxon>Pseudomonadati</taxon>
        <taxon>Campylobacterota</taxon>
        <taxon>Epsilonproteobacteria</taxon>
        <taxon>Campylobacterales</taxon>
        <taxon>Sulfurimonadaceae</taxon>
        <taxon>Sulfurimonas</taxon>
    </lineage>
</organism>
<dbReference type="EMBL" id="CP147920">
    <property type="protein sequence ID" value="XAU15157.1"/>
    <property type="molecule type" value="Genomic_DNA"/>
</dbReference>
<dbReference type="NCBIfam" id="TIGR01352">
    <property type="entry name" value="tonB_Cterm"/>
    <property type="match status" value="1"/>
</dbReference>
<comment type="subcellular location">
    <subcellularLocation>
        <location evidence="1">Cell inner membrane</location>
        <topology evidence="1">Single-pass membrane protein</topology>
        <orientation evidence="1">Periplasmic side</orientation>
    </subcellularLocation>
</comment>
<gene>
    <name evidence="13" type="ORF">WCY31_00290</name>
</gene>
<accession>A0ABZ3HCU3</accession>
<name>A0ABZ3HCU3_9BACT</name>